<name>A0A381QLG7_9ZZZZ</name>
<protein>
    <submittedName>
        <fullName evidence="6">Uncharacterized protein</fullName>
    </submittedName>
</protein>
<dbReference type="SUPFAM" id="SSF82697">
    <property type="entry name" value="PurS-like"/>
    <property type="match status" value="1"/>
</dbReference>
<evidence type="ECO:0000313" key="6">
    <source>
        <dbReference type="EMBL" id="SUZ79774.1"/>
    </source>
</evidence>
<gene>
    <name evidence="6" type="ORF">METZ01_LOCUS32628</name>
</gene>
<dbReference type="PANTHER" id="PTHR34696:SF1">
    <property type="entry name" value="PHOSPHORIBOSYLFORMYLGLYCINAMIDINE SYNTHASE SUBUNIT PURS"/>
    <property type="match status" value="1"/>
</dbReference>
<evidence type="ECO:0000256" key="1">
    <source>
        <dbReference type="ARBA" id="ARBA00022490"/>
    </source>
</evidence>
<evidence type="ECO:0000256" key="5">
    <source>
        <dbReference type="ARBA" id="ARBA00022840"/>
    </source>
</evidence>
<keyword evidence="3" id="KW-0547">Nucleotide-binding</keyword>
<accession>A0A381QLG7</accession>
<dbReference type="EMBL" id="UINC01001401">
    <property type="protein sequence ID" value="SUZ79774.1"/>
    <property type="molecule type" value="Genomic_DNA"/>
</dbReference>
<dbReference type="GO" id="GO:0016874">
    <property type="term" value="F:ligase activity"/>
    <property type="evidence" value="ECO:0007669"/>
    <property type="project" value="UniProtKB-KW"/>
</dbReference>
<evidence type="ECO:0000256" key="4">
    <source>
        <dbReference type="ARBA" id="ARBA00022755"/>
    </source>
</evidence>
<reference evidence="6" key="1">
    <citation type="submission" date="2018-05" db="EMBL/GenBank/DDBJ databases">
        <authorList>
            <person name="Lanie J.A."/>
            <person name="Ng W.-L."/>
            <person name="Kazmierczak K.M."/>
            <person name="Andrzejewski T.M."/>
            <person name="Davidsen T.M."/>
            <person name="Wayne K.J."/>
            <person name="Tettelin H."/>
            <person name="Glass J.I."/>
            <person name="Rusch D."/>
            <person name="Podicherti R."/>
            <person name="Tsui H.-C.T."/>
            <person name="Winkler M.E."/>
        </authorList>
    </citation>
    <scope>NUCLEOTIDE SEQUENCE</scope>
</reference>
<keyword evidence="2" id="KW-0436">Ligase</keyword>
<dbReference type="HAMAP" id="MF_01926">
    <property type="entry name" value="PurS"/>
    <property type="match status" value="1"/>
</dbReference>
<keyword evidence="5" id="KW-0067">ATP-binding</keyword>
<dbReference type="AlphaFoldDB" id="A0A381QLG7"/>
<dbReference type="PANTHER" id="PTHR34696">
    <property type="entry name" value="PHOSPHORIBOSYLFORMYLGLYCINAMIDINE SYNTHASE SUBUNIT PURS"/>
    <property type="match status" value="1"/>
</dbReference>
<organism evidence="6">
    <name type="scientific">marine metagenome</name>
    <dbReference type="NCBI Taxonomy" id="408172"/>
    <lineage>
        <taxon>unclassified sequences</taxon>
        <taxon>metagenomes</taxon>
        <taxon>ecological metagenomes</taxon>
    </lineage>
</organism>
<dbReference type="NCBIfam" id="NF004630">
    <property type="entry name" value="PRK05974.1"/>
    <property type="match status" value="1"/>
</dbReference>
<dbReference type="InterPro" id="IPR036604">
    <property type="entry name" value="PurS-like_sf"/>
</dbReference>
<sequence>MAFAVNIYVSLKSTVGDPQGTTVSGALSQLGFDSVKDVRIGKYITLHIDEFSRKEAESVVSEMCEQLLANTVIEEYRFELQEL</sequence>
<dbReference type="GO" id="GO:0006164">
    <property type="term" value="P:purine nucleotide biosynthetic process"/>
    <property type="evidence" value="ECO:0007669"/>
    <property type="project" value="UniProtKB-KW"/>
</dbReference>
<dbReference type="Pfam" id="PF02700">
    <property type="entry name" value="PurS"/>
    <property type="match status" value="1"/>
</dbReference>
<dbReference type="InterPro" id="IPR003850">
    <property type="entry name" value="PurS"/>
</dbReference>
<keyword evidence="1" id="KW-0963">Cytoplasm</keyword>
<dbReference type="NCBIfam" id="TIGR00302">
    <property type="entry name" value="phosphoribosylformylglycinamidine synthase subunit PurS"/>
    <property type="match status" value="1"/>
</dbReference>
<evidence type="ECO:0000256" key="2">
    <source>
        <dbReference type="ARBA" id="ARBA00022598"/>
    </source>
</evidence>
<dbReference type="GO" id="GO:0005524">
    <property type="term" value="F:ATP binding"/>
    <property type="evidence" value="ECO:0007669"/>
    <property type="project" value="UniProtKB-KW"/>
</dbReference>
<evidence type="ECO:0000256" key="3">
    <source>
        <dbReference type="ARBA" id="ARBA00022741"/>
    </source>
</evidence>
<dbReference type="Gene3D" id="3.30.1280.10">
    <property type="entry name" value="Phosphoribosylformylglycinamidine synthase subunit PurS"/>
    <property type="match status" value="1"/>
</dbReference>
<keyword evidence="4" id="KW-0658">Purine biosynthesis</keyword>
<proteinExistence type="inferred from homology"/>